<dbReference type="GO" id="GO:0003677">
    <property type="term" value="F:DNA binding"/>
    <property type="evidence" value="ECO:0007669"/>
    <property type="project" value="InterPro"/>
</dbReference>
<proteinExistence type="predicted"/>
<keyword evidence="2" id="KW-1185">Reference proteome</keyword>
<organism evidence="1 2">
    <name type="scientific">Candidatus Entotheonella gemina</name>
    <dbReference type="NCBI Taxonomy" id="1429439"/>
    <lineage>
        <taxon>Bacteria</taxon>
        <taxon>Pseudomonadati</taxon>
        <taxon>Nitrospinota/Tectimicrobiota group</taxon>
        <taxon>Candidatus Tectimicrobiota</taxon>
        <taxon>Candidatus Entotheonellia</taxon>
        <taxon>Candidatus Entotheonellales</taxon>
        <taxon>Candidatus Entotheonellaceae</taxon>
        <taxon>Candidatus Entotheonella</taxon>
    </lineage>
</organism>
<sequence>MPAGTAGLRVDSIALCYQVRTLDKNRLERVLGAVQDIGLRLKLQEAIRFQLDL</sequence>
<reference evidence="1 2" key="1">
    <citation type="journal article" date="2014" name="Nature">
        <title>An environmental bacterial taxon with a large and distinct metabolic repertoire.</title>
        <authorList>
            <person name="Wilson M.C."/>
            <person name="Mori T."/>
            <person name="Ruckert C."/>
            <person name="Uria A.R."/>
            <person name="Helf M.J."/>
            <person name="Takada K."/>
            <person name="Gernert C."/>
            <person name="Steffens U.A."/>
            <person name="Heycke N."/>
            <person name="Schmitt S."/>
            <person name="Rinke C."/>
            <person name="Helfrich E.J."/>
            <person name="Brachmann A.O."/>
            <person name="Gurgui C."/>
            <person name="Wakimoto T."/>
            <person name="Kracht M."/>
            <person name="Crusemann M."/>
            <person name="Hentschel U."/>
            <person name="Abe I."/>
            <person name="Matsunaga S."/>
            <person name="Kalinowski J."/>
            <person name="Takeyama H."/>
            <person name="Piel J."/>
        </authorList>
    </citation>
    <scope>NUCLEOTIDE SEQUENCE [LARGE SCALE GENOMIC DNA]</scope>
    <source>
        <strain evidence="2">TSY2</strain>
    </source>
</reference>
<dbReference type="SUPFAM" id="SSF50118">
    <property type="entry name" value="Cell growth inhibitor/plasmid maintenance toxic component"/>
    <property type="match status" value="1"/>
</dbReference>
<dbReference type="Pfam" id="PF02452">
    <property type="entry name" value="PemK_toxin"/>
    <property type="match status" value="1"/>
</dbReference>
<evidence type="ECO:0000313" key="2">
    <source>
        <dbReference type="Proteomes" id="UP000019140"/>
    </source>
</evidence>
<comment type="caution">
    <text evidence="1">The sequence shown here is derived from an EMBL/GenBank/DDBJ whole genome shotgun (WGS) entry which is preliminary data.</text>
</comment>
<protein>
    <submittedName>
        <fullName evidence="1">Uncharacterized protein</fullName>
    </submittedName>
</protein>
<dbReference type="HOGENOM" id="CLU_203765_0_0_7"/>
<dbReference type="Gene3D" id="2.30.30.110">
    <property type="match status" value="1"/>
</dbReference>
<dbReference type="Proteomes" id="UP000019140">
    <property type="component" value="Unassembled WGS sequence"/>
</dbReference>
<accession>W4M6T3</accession>
<dbReference type="InterPro" id="IPR003477">
    <property type="entry name" value="PemK-like"/>
</dbReference>
<name>W4M6T3_9BACT</name>
<dbReference type="EMBL" id="AZHX01000843">
    <property type="protein sequence ID" value="ETX05883.1"/>
    <property type="molecule type" value="Genomic_DNA"/>
</dbReference>
<evidence type="ECO:0000313" key="1">
    <source>
        <dbReference type="EMBL" id="ETX05883.1"/>
    </source>
</evidence>
<dbReference type="InterPro" id="IPR011067">
    <property type="entry name" value="Plasmid_toxin/cell-grow_inhib"/>
</dbReference>
<gene>
    <name evidence="1" type="ORF">ETSY2_20420</name>
</gene>
<dbReference type="AlphaFoldDB" id="W4M6T3"/>